<dbReference type="SUPFAM" id="SSF56655">
    <property type="entry name" value="Carbohydrate phosphatase"/>
    <property type="match status" value="1"/>
</dbReference>
<dbReference type="Gene3D" id="3.40.190.80">
    <property type="match status" value="1"/>
</dbReference>
<name>A0A075B484_ROZAC</name>
<dbReference type="InterPro" id="IPR051090">
    <property type="entry name" value="Inositol_monoP_superfamily"/>
</dbReference>
<accession>A0A075B484</accession>
<dbReference type="InterPro" id="IPR000760">
    <property type="entry name" value="Inositol_monophosphatase-like"/>
</dbReference>
<evidence type="ECO:0000256" key="5">
    <source>
        <dbReference type="ARBA" id="ARBA00022801"/>
    </source>
</evidence>
<dbReference type="Proteomes" id="UP000030755">
    <property type="component" value="Unassembled WGS sequence"/>
</dbReference>
<dbReference type="EMBL" id="KE560700">
    <property type="protein sequence ID" value="EPZ35971.1"/>
    <property type="molecule type" value="Genomic_DNA"/>
</dbReference>
<comment type="cofactor">
    <cofactor evidence="1 7">
        <name>Mg(2+)</name>
        <dbReference type="ChEBI" id="CHEBI:18420"/>
    </cofactor>
</comment>
<proteinExistence type="inferred from homology"/>
<dbReference type="STRING" id="988480.A0A075B484"/>
<dbReference type="PANTHER" id="PTHR43200:SF6">
    <property type="entry name" value="3'(2'),5'-BISPHOSPHATE NUCLEOTIDASE"/>
    <property type="match status" value="1"/>
</dbReference>
<comment type="similarity">
    <text evidence="2">Belongs to the inositol monophosphatase superfamily.</text>
</comment>
<dbReference type="CDD" id="cd01517">
    <property type="entry name" value="PAP_phosphatase"/>
    <property type="match status" value="1"/>
</dbReference>
<feature type="binding site" evidence="7">
    <location>
        <position position="117"/>
    </location>
    <ligand>
        <name>Mg(2+)</name>
        <dbReference type="ChEBI" id="CHEBI:18420"/>
        <label>1</label>
        <note>catalytic</note>
    </ligand>
</feature>
<evidence type="ECO:0000313" key="8">
    <source>
        <dbReference type="EMBL" id="EPZ35971.1"/>
    </source>
</evidence>
<keyword evidence="6 7" id="KW-0460">Magnesium</keyword>
<sequence length="315" mass="34688">MSLASKDLKIAVKAVRFASEATKFVNSPSAIIKSDSSPVTIADYASQIVIMSILQENGNADFIAEEDDKGLSNDTLEKVEDVVKKVLPNFKPNSVKEVLRRNVCTSNSQFWTIDPIDGTKGYLRGDQYAICLAKIFDGKVQVAAMCCPNLDGGIIFFAERDRGAYQMKIDEEDISAAERIYCHPRETEASVLCESYESPHSSHSDSGNLRKDLNISKDSIRMDSQCKYGLVANGKANIFFRRATKENYYEKIWDHAAGALIVQEAGGIVSHLNGDPLVFTNGPLLNNGSGILATSDDSLHSKIVQYFKEKQVNKA</sequence>
<feature type="binding site" evidence="7">
    <location>
        <position position="116"/>
    </location>
    <ligand>
        <name>Mg(2+)</name>
        <dbReference type="ChEBI" id="CHEBI:18420"/>
        <label>1</label>
        <note>catalytic</note>
    </ligand>
</feature>
<dbReference type="InterPro" id="IPR020583">
    <property type="entry name" value="Inositol_monoP_metal-BS"/>
</dbReference>
<evidence type="ECO:0000256" key="1">
    <source>
        <dbReference type="ARBA" id="ARBA00001946"/>
    </source>
</evidence>
<dbReference type="GO" id="GO:0008441">
    <property type="term" value="F:3'(2'),5'-bisphosphate nucleotidase activity"/>
    <property type="evidence" value="ECO:0007669"/>
    <property type="project" value="UniProtKB-EC"/>
</dbReference>
<evidence type="ECO:0000313" key="9">
    <source>
        <dbReference type="Proteomes" id="UP000030755"/>
    </source>
</evidence>
<dbReference type="GO" id="GO:0000103">
    <property type="term" value="P:sulfate assimilation"/>
    <property type="evidence" value="ECO:0007669"/>
    <property type="project" value="TreeGrafter"/>
</dbReference>
<dbReference type="GO" id="GO:0046872">
    <property type="term" value="F:metal ion binding"/>
    <property type="evidence" value="ECO:0007669"/>
    <property type="project" value="UniProtKB-KW"/>
</dbReference>
<dbReference type="OrthoDB" id="411145at2759"/>
<feature type="binding site" evidence="7">
    <location>
        <position position="65"/>
    </location>
    <ligand>
        <name>Mg(2+)</name>
        <dbReference type="ChEBI" id="CHEBI:18420"/>
        <label>1</label>
        <note>catalytic</note>
    </ligand>
</feature>
<dbReference type="Gene3D" id="3.30.540.10">
    <property type="entry name" value="Fructose-1,6-Bisphosphatase, subunit A, domain 1"/>
    <property type="match status" value="1"/>
</dbReference>
<dbReference type="AlphaFoldDB" id="A0A075B484"/>
<dbReference type="PRINTS" id="PR00377">
    <property type="entry name" value="IMPHPHTASES"/>
</dbReference>
<dbReference type="InterPro" id="IPR020550">
    <property type="entry name" value="Inositol_monophosphatase_CS"/>
</dbReference>
<dbReference type="PROSITE" id="PS00630">
    <property type="entry name" value="IMP_2"/>
    <property type="match status" value="1"/>
</dbReference>
<feature type="binding site" evidence="7">
    <location>
        <position position="254"/>
    </location>
    <ligand>
        <name>Mg(2+)</name>
        <dbReference type="ChEBI" id="CHEBI:18420"/>
        <label>1</label>
        <note>catalytic</note>
    </ligand>
</feature>
<evidence type="ECO:0000256" key="3">
    <source>
        <dbReference type="ARBA" id="ARBA00012633"/>
    </source>
</evidence>
<dbReference type="EC" id="3.1.3.7" evidence="3"/>
<gene>
    <name evidence="8" type="ORF">O9G_003886</name>
</gene>
<evidence type="ECO:0000256" key="2">
    <source>
        <dbReference type="ARBA" id="ARBA00009759"/>
    </source>
</evidence>
<reference evidence="8 9" key="1">
    <citation type="journal article" date="2013" name="Curr. Biol.">
        <title>Shared signatures of parasitism and phylogenomics unite Cryptomycota and microsporidia.</title>
        <authorList>
            <person name="James T.Y."/>
            <person name="Pelin A."/>
            <person name="Bonen L."/>
            <person name="Ahrendt S."/>
            <person name="Sain D."/>
            <person name="Corradi N."/>
            <person name="Stajich J.E."/>
        </authorList>
    </citation>
    <scope>NUCLEOTIDE SEQUENCE [LARGE SCALE GENOMIC DNA]</scope>
    <source>
        <strain evidence="8 9">CSF55</strain>
    </source>
</reference>
<evidence type="ECO:0000256" key="4">
    <source>
        <dbReference type="ARBA" id="ARBA00022723"/>
    </source>
</evidence>
<dbReference type="OMA" id="WRIQQEW"/>
<dbReference type="PROSITE" id="PS00629">
    <property type="entry name" value="IMP_1"/>
    <property type="match status" value="1"/>
</dbReference>
<dbReference type="GO" id="GO:0046854">
    <property type="term" value="P:phosphatidylinositol phosphate biosynthetic process"/>
    <property type="evidence" value="ECO:0007669"/>
    <property type="project" value="InterPro"/>
</dbReference>
<dbReference type="HOGENOM" id="CLU_033446_2_1_1"/>
<keyword evidence="9" id="KW-1185">Reference proteome</keyword>
<dbReference type="Pfam" id="PF00459">
    <property type="entry name" value="Inositol_P"/>
    <property type="match status" value="1"/>
</dbReference>
<feature type="binding site" evidence="7">
    <location>
        <position position="114"/>
    </location>
    <ligand>
        <name>Mg(2+)</name>
        <dbReference type="ChEBI" id="CHEBI:18420"/>
        <label>1</label>
        <note>catalytic</note>
    </ligand>
</feature>
<protein>
    <recommendedName>
        <fullName evidence="3">3'(2'),5'-bisphosphate nucleotidase</fullName>
        <ecNumber evidence="3">3.1.3.7</ecNumber>
    </recommendedName>
</protein>
<dbReference type="PANTHER" id="PTHR43200">
    <property type="entry name" value="PHOSPHATASE"/>
    <property type="match status" value="1"/>
</dbReference>
<keyword evidence="5" id="KW-0378">Hydrolase</keyword>
<organism evidence="8 9">
    <name type="scientific">Rozella allomycis (strain CSF55)</name>
    <dbReference type="NCBI Taxonomy" id="988480"/>
    <lineage>
        <taxon>Eukaryota</taxon>
        <taxon>Fungi</taxon>
        <taxon>Fungi incertae sedis</taxon>
        <taxon>Cryptomycota</taxon>
        <taxon>Cryptomycota incertae sedis</taxon>
        <taxon>Rozella</taxon>
    </lineage>
</organism>
<evidence type="ECO:0000256" key="7">
    <source>
        <dbReference type="PIRSR" id="PIRSR600760-2"/>
    </source>
</evidence>
<keyword evidence="4 7" id="KW-0479">Metal-binding</keyword>
<evidence type="ECO:0000256" key="6">
    <source>
        <dbReference type="ARBA" id="ARBA00022842"/>
    </source>
</evidence>